<dbReference type="Gene3D" id="3.90.550.10">
    <property type="entry name" value="Spore Coat Polysaccharide Biosynthesis Protein SpsA, Chain A"/>
    <property type="match status" value="1"/>
</dbReference>
<dbReference type="EMBL" id="JADEXN010000264">
    <property type="protein sequence ID" value="MBE9041901.1"/>
    <property type="molecule type" value="Genomic_DNA"/>
</dbReference>
<dbReference type="AlphaFoldDB" id="A0A928VXF3"/>
<dbReference type="InterPro" id="IPR029044">
    <property type="entry name" value="Nucleotide-diphossugar_trans"/>
</dbReference>
<accession>A0A928VXF3</accession>
<dbReference type="Proteomes" id="UP000621799">
    <property type="component" value="Unassembled WGS sequence"/>
</dbReference>
<name>A0A928VXF3_9CYAN</name>
<organism evidence="1 2">
    <name type="scientific">Zarconia navalis LEGE 11467</name>
    <dbReference type="NCBI Taxonomy" id="1828826"/>
    <lineage>
        <taxon>Bacteria</taxon>
        <taxon>Bacillati</taxon>
        <taxon>Cyanobacteriota</taxon>
        <taxon>Cyanophyceae</taxon>
        <taxon>Oscillatoriophycideae</taxon>
        <taxon>Oscillatoriales</taxon>
        <taxon>Oscillatoriales incertae sedis</taxon>
        <taxon>Zarconia</taxon>
        <taxon>Zarconia navalis</taxon>
    </lineage>
</organism>
<sequence length="273" mass="31845">MRWFVALNSTCQTYEFYAHMIRVAVASAIEETELSPHLLFDGSSNELTSWFEKQGGTVLYCRSSFAEELKTLAAQKSDRDIYTIGSGAFIRVDIPRILAERGIEDEYILYTDCDVMFLQNPVPILKQIDCRYFAVSSEHQIGNYRAMNTGVMLMNTRNLGLTLPAFSNYIRSHLEKLCTGTWDQDAYRGYYRFPRREWGQKWGIYFWTPLPEILNWKPYWGQNSDAAIVHFHGPKPFMQEAVARGEIPKIYQQLTSRGYHYYCQIWNRVSSEI</sequence>
<proteinExistence type="predicted"/>
<reference evidence="1" key="1">
    <citation type="submission" date="2020-10" db="EMBL/GenBank/DDBJ databases">
        <authorList>
            <person name="Castelo-Branco R."/>
            <person name="Eusebio N."/>
            <person name="Adriana R."/>
            <person name="Vieira A."/>
            <person name="Brugerolle De Fraissinette N."/>
            <person name="Rezende De Castro R."/>
            <person name="Schneider M.P."/>
            <person name="Vasconcelos V."/>
            <person name="Leao P.N."/>
        </authorList>
    </citation>
    <scope>NUCLEOTIDE SEQUENCE</scope>
    <source>
        <strain evidence="1">LEGE 11467</strain>
    </source>
</reference>
<keyword evidence="2" id="KW-1185">Reference proteome</keyword>
<dbReference type="SUPFAM" id="SSF53448">
    <property type="entry name" value="Nucleotide-diphospho-sugar transferases"/>
    <property type="match status" value="1"/>
</dbReference>
<evidence type="ECO:0000313" key="1">
    <source>
        <dbReference type="EMBL" id="MBE9041901.1"/>
    </source>
</evidence>
<gene>
    <name evidence="1" type="ORF">IQ235_14050</name>
</gene>
<dbReference type="RefSeq" id="WP_264322091.1">
    <property type="nucleotide sequence ID" value="NZ_JADEXN010000264.1"/>
</dbReference>
<evidence type="ECO:0000313" key="2">
    <source>
        <dbReference type="Proteomes" id="UP000621799"/>
    </source>
</evidence>
<comment type="caution">
    <text evidence="1">The sequence shown here is derived from an EMBL/GenBank/DDBJ whole genome shotgun (WGS) entry which is preliminary data.</text>
</comment>
<protein>
    <submittedName>
        <fullName evidence="1">Uncharacterized protein</fullName>
    </submittedName>
</protein>